<evidence type="ECO:0000256" key="5">
    <source>
        <dbReference type="ARBA" id="ARBA00022723"/>
    </source>
</evidence>
<dbReference type="GO" id="GO:0008270">
    <property type="term" value="F:zinc ion binding"/>
    <property type="evidence" value="ECO:0007669"/>
    <property type="project" value="UniProtKB-UniRule"/>
</dbReference>
<proteinExistence type="inferred from homology"/>
<dbReference type="STRING" id="505317.OA57_00655"/>
<reference evidence="9 10" key="1">
    <citation type="submission" date="2014-11" db="EMBL/GenBank/DDBJ databases">
        <title>Draft genome sequence of Chelonobacter oris 1662T, associated with respiratory disease in Hermann's Tortoises.</title>
        <authorList>
            <person name="Kudirkiene E."/>
            <person name="Hansen M.J."/>
            <person name="Bojesen A.M."/>
        </authorList>
    </citation>
    <scope>NUCLEOTIDE SEQUENCE [LARGE SCALE GENOMIC DNA]</scope>
    <source>
        <strain evidence="9 10">1662</strain>
    </source>
</reference>
<feature type="active site" evidence="7">
    <location>
        <position position="84"/>
    </location>
</feature>
<feature type="binding site" evidence="7">
    <location>
        <position position="87"/>
    </location>
    <ligand>
        <name>Zn(2+)</name>
        <dbReference type="ChEBI" id="CHEBI:29105"/>
    </ligand>
</feature>
<organism evidence="9 10">
    <name type="scientific">Chelonobacter oris</name>
    <dbReference type="NCBI Taxonomy" id="505317"/>
    <lineage>
        <taxon>Bacteria</taxon>
        <taxon>Pseudomonadati</taxon>
        <taxon>Pseudomonadota</taxon>
        <taxon>Gammaproteobacteria</taxon>
        <taxon>Pasteurellales</taxon>
        <taxon>Pasteurellaceae</taxon>
        <taxon>Chelonobacter</taxon>
    </lineage>
</organism>
<sequence>MPALSLDDQQRLRHLTIQIARRLRSCLDLAERHFNRTFIVPDFNFRLRGLKAGVAYLQQNEIRLNRTLLLENSDAFLQQVVPHELAHLLVYQIYGRVKPHGKEWRFVMAQLFRLPADTCHQFDIQNVQGNTVAYRCDCQTHQLSLRRHNNIVKNKVRYHCRLCKTLLVAG</sequence>
<dbReference type="PANTHER" id="PTHR38773:SF1">
    <property type="entry name" value="PROTEIN SPRT"/>
    <property type="match status" value="1"/>
</dbReference>
<evidence type="ECO:0000256" key="1">
    <source>
        <dbReference type="ARBA" id="ARBA00004496"/>
    </source>
</evidence>
<feature type="binding site" evidence="7">
    <location>
        <position position="83"/>
    </location>
    <ligand>
        <name>Zn(2+)</name>
        <dbReference type="ChEBI" id="CHEBI:29105"/>
    </ligand>
</feature>
<dbReference type="AlphaFoldDB" id="A0A0A3AW65"/>
<dbReference type="GO" id="GO:0006950">
    <property type="term" value="P:response to stress"/>
    <property type="evidence" value="ECO:0007669"/>
    <property type="project" value="UniProtKB-ARBA"/>
</dbReference>
<dbReference type="SMART" id="SM00731">
    <property type="entry name" value="SprT"/>
    <property type="match status" value="1"/>
</dbReference>
<keyword evidence="10" id="KW-1185">Reference proteome</keyword>
<dbReference type="Proteomes" id="UP000030380">
    <property type="component" value="Unassembled WGS sequence"/>
</dbReference>
<evidence type="ECO:0000256" key="2">
    <source>
        <dbReference type="ARBA" id="ARBA00006591"/>
    </source>
</evidence>
<dbReference type="InterPro" id="IPR006640">
    <property type="entry name" value="SprT-like_domain"/>
</dbReference>
<dbReference type="HAMAP" id="MF_00746">
    <property type="entry name" value="SprT"/>
    <property type="match status" value="1"/>
</dbReference>
<evidence type="ECO:0000259" key="8">
    <source>
        <dbReference type="SMART" id="SM00731"/>
    </source>
</evidence>
<evidence type="ECO:0000313" key="10">
    <source>
        <dbReference type="Proteomes" id="UP000030380"/>
    </source>
</evidence>
<evidence type="ECO:0000313" key="9">
    <source>
        <dbReference type="EMBL" id="KGQ71340.1"/>
    </source>
</evidence>
<dbReference type="RefSeq" id="WP_034612126.1">
    <property type="nucleotide sequence ID" value="NZ_JSUM01000002.1"/>
</dbReference>
<keyword evidence="5 7" id="KW-0479">Metal-binding</keyword>
<keyword evidence="4 7" id="KW-0963">Cytoplasm</keyword>
<dbReference type="Pfam" id="PF10263">
    <property type="entry name" value="SprT-like"/>
    <property type="match status" value="1"/>
</dbReference>
<accession>A0A0A3AW65</accession>
<keyword evidence="6 7" id="KW-0862">Zinc</keyword>
<dbReference type="GO" id="GO:0005737">
    <property type="term" value="C:cytoplasm"/>
    <property type="evidence" value="ECO:0007669"/>
    <property type="project" value="UniProtKB-SubCell"/>
</dbReference>
<comment type="caution">
    <text evidence="9">The sequence shown here is derived from an EMBL/GenBank/DDBJ whole genome shotgun (WGS) entry which is preliminary data.</text>
</comment>
<comment type="cofactor">
    <cofactor evidence="7">
        <name>Zn(2+)</name>
        <dbReference type="ChEBI" id="CHEBI:29105"/>
    </cofactor>
    <text evidence="7">Binds 1 zinc ion.</text>
</comment>
<dbReference type="PANTHER" id="PTHR38773">
    <property type="entry name" value="PROTEIN SPRT"/>
    <property type="match status" value="1"/>
</dbReference>
<dbReference type="InterPro" id="IPR023483">
    <property type="entry name" value="Uncharacterised_SprT"/>
</dbReference>
<evidence type="ECO:0000256" key="6">
    <source>
        <dbReference type="ARBA" id="ARBA00022833"/>
    </source>
</evidence>
<name>A0A0A3AW65_9PAST</name>
<dbReference type="NCBIfam" id="NF003421">
    <property type="entry name" value="PRK04860.1"/>
    <property type="match status" value="1"/>
</dbReference>
<evidence type="ECO:0000256" key="3">
    <source>
        <dbReference type="ARBA" id="ARBA00020082"/>
    </source>
</evidence>
<gene>
    <name evidence="7" type="primary">sprT</name>
    <name evidence="9" type="ORF">OA57_00655</name>
</gene>
<dbReference type="OrthoDB" id="267364at2"/>
<protein>
    <recommendedName>
        <fullName evidence="3 7">Protein SprT</fullName>
    </recommendedName>
</protein>
<feature type="domain" description="SprT-like" evidence="8">
    <location>
        <begin position="21"/>
        <end position="170"/>
    </location>
</feature>
<dbReference type="InterPro" id="IPR035240">
    <property type="entry name" value="SprT_Zn_ribbon"/>
</dbReference>
<evidence type="ECO:0000256" key="4">
    <source>
        <dbReference type="ARBA" id="ARBA00022490"/>
    </source>
</evidence>
<comment type="subcellular location">
    <subcellularLocation>
        <location evidence="1 7">Cytoplasm</location>
    </subcellularLocation>
</comment>
<evidence type="ECO:0000256" key="7">
    <source>
        <dbReference type="HAMAP-Rule" id="MF_00746"/>
    </source>
</evidence>
<dbReference type="Pfam" id="PF17283">
    <property type="entry name" value="Zn_ribbon_SprT"/>
    <property type="match status" value="1"/>
</dbReference>
<dbReference type="EMBL" id="JSUM01000002">
    <property type="protein sequence ID" value="KGQ71340.1"/>
    <property type="molecule type" value="Genomic_DNA"/>
</dbReference>
<comment type="similarity">
    <text evidence="2 7">Belongs to the SprT family.</text>
</comment>